<feature type="region of interest" description="Disordered" evidence="1">
    <location>
        <begin position="218"/>
        <end position="262"/>
    </location>
</feature>
<dbReference type="Proteomes" id="UP000199501">
    <property type="component" value="Unassembled WGS sequence"/>
</dbReference>
<protein>
    <recommendedName>
        <fullName evidence="5">Flagellar basal body-associated protein FliL</fullName>
    </recommendedName>
</protein>
<keyword evidence="2" id="KW-0812">Transmembrane</keyword>
<evidence type="ECO:0000313" key="3">
    <source>
        <dbReference type="EMBL" id="SDC78003.1"/>
    </source>
</evidence>
<evidence type="ECO:0008006" key="5">
    <source>
        <dbReference type="Google" id="ProtNLM"/>
    </source>
</evidence>
<feature type="compositionally biased region" description="Pro residues" evidence="1">
    <location>
        <begin position="61"/>
        <end position="71"/>
    </location>
</feature>
<sequence length="411" mass="44112">MSWQEELRALDEELATGRLSADEYRVRRDHVLSSAAGTPSSAPAPPPVTTQSEQTQTIQPVSPPQGQPVPPVQGENPDKTQVVNVGEVERTQVVGGWQTDRPHQSGEAERTQVVPGVPPQHQQYPGGGYPQQQQQNPWGQPPPPQQQPDEMSPPWQGAEFPPLAVSGSPDWVRQGPEVFDDSASSGGKRGLIIGLVVLVLAGLGVGAYFMFSGKDEEQPPVAQQTSQQPQKPTTTTKPRPTDPNVALFEDMPNPPASQQKDGKVADVAELVSLKLISQAEADLLTTAGVTKAPWKSAVRKAPEEGPTADALQAIVIPTKSPADAQKLLTDLRTAQEGAGMIFIPEPLPNMPPSVVFEKLVVAEQAIYRGLYVSGSNVVRINAVQTPFENEASLSGSYRNHTEAMLRAFPAE</sequence>
<accession>A0A1G6PCW5</accession>
<keyword evidence="2" id="KW-0472">Membrane</keyword>
<gene>
    <name evidence="3" type="ORF">SAMN05216174_104237</name>
</gene>
<keyword evidence="4" id="KW-1185">Reference proteome</keyword>
<evidence type="ECO:0000313" key="4">
    <source>
        <dbReference type="Proteomes" id="UP000199501"/>
    </source>
</evidence>
<dbReference type="AlphaFoldDB" id="A0A1G6PCW5"/>
<feature type="region of interest" description="Disordered" evidence="1">
    <location>
        <begin position="30"/>
        <end position="185"/>
    </location>
</feature>
<feature type="transmembrane region" description="Helical" evidence="2">
    <location>
        <begin position="191"/>
        <end position="211"/>
    </location>
</feature>
<feature type="compositionally biased region" description="Low complexity" evidence="1">
    <location>
        <begin position="112"/>
        <end position="138"/>
    </location>
</feature>
<feature type="compositionally biased region" description="Low complexity" evidence="1">
    <location>
        <begin position="219"/>
        <end position="238"/>
    </location>
</feature>
<dbReference type="RefSeq" id="WP_091449892.1">
    <property type="nucleotide sequence ID" value="NZ_FMZZ01000004.1"/>
</dbReference>
<dbReference type="OrthoDB" id="3692386at2"/>
<feature type="compositionally biased region" description="Basic and acidic residues" evidence="1">
    <location>
        <begin position="100"/>
        <end position="110"/>
    </location>
</feature>
<dbReference type="EMBL" id="FMZZ01000004">
    <property type="protein sequence ID" value="SDC78003.1"/>
    <property type="molecule type" value="Genomic_DNA"/>
</dbReference>
<reference evidence="4" key="1">
    <citation type="submission" date="2016-10" db="EMBL/GenBank/DDBJ databases">
        <authorList>
            <person name="Varghese N."/>
            <person name="Submissions S."/>
        </authorList>
    </citation>
    <scope>NUCLEOTIDE SEQUENCE [LARGE SCALE GENOMIC DNA]</scope>
    <source>
        <strain evidence="4">IBRC-M 10403</strain>
    </source>
</reference>
<feature type="compositionally biased region" description="Polar residues" evidence="1">
    <location>
        <begin position="49"/>
        <end position="58"/>
    </location>
</feature>
<proteinExistence type="predicted"/>
<evidence type="ECO:0000256" key="2">
    <source>
        <dbReference type="SAM" id="Phobius"/>
    </source>
</evidence>
<dbReference type="STRING" id="1271860.SAMN05216174_104237"/>
<evidence type="ECO:0000256" key="1">
    <source>
        <dbReference type="SAM" id="MobiDB-lite"/>
    </source>
</evidence>
<name>A0A1G6PCW5_9PSEU</name>
<organism evidence="3 4">
    <name type="scientific">Actinokineospora iranica</name>
    <dbReference type="NCBI Taxonomy" id="1271860"/>
    <lineage>
        <taxon>Bacteria</taxon>
        <taxon>Bacillati</taxon>
        <taxon>Actinomycetota</taxon>
        <taxon>Actinomycetes</taxon>
        <taxon>Pseudonocardiales</taxon>
        <taxon>Pseudonocardiaceae</taxon>
        <taxon>Actinokineospora</taxon>
    </lineage>
</organism>
<keyword evidence="2" id="KW-1133">Transmembrane helix</keyword>